<accession>G7VGU3</accession>
<dbReference type="AlphaFoldDB" id="G7VGU3"/>
<dbReference type="InterPro" id="IPR006464">
    <property type="entry name" value="AcTrfase_RimI/Ard1"/>
</dbReference>
<protein>
    <submittedName>
        <fullName evidence="2">N-acetyltransferase</fullName>
    </submittedName>
</protein>
<dbReference type="InterPro" id="IPR000182">
    <property type="entry name" value="GNAT_dom"/>
</dbReference>
<dbReference type="HOGENOM" id="CLU_013985_23_0_2"/>
<name>G7VGU3_9CREN</name>
<dbReference type="CDD" id="cd04301">
    <property type="entry name" value="NAT_SF"/>
    <property type="match status" value="1"/>
</dbReference>
<dbReference type="PANTHER" id="PTHR47542:SF2">
    <property type="entry name" value="ACYL-COA N-ACYLTRANSFERASES (NAT) SUPERFAMILY PROTEIN"/>
    <property type="match status" value="1"/>
</dbReference>
<keyword evidence="2" id="KW-0808">Transferase</keyword>
<dbReference type="GO" id="GO:0008080">
    <property type="term" value="F:N-acetyltransferase activity"/>
    <property type="evidence" value="ECO:0007669"/>
    <property type="project" value="InterPro"/>
</dbReference>
<dbReference type="BioCyc" id="PSP1104324:GJSN-461-MONOMER"/>
<organism evidence="2 3">
    <name type="scientific">Pyrobaculum ferrireducens</name>
    <dbReference type="NCBI Taxonomy" id="1104324"/>
    <lineage>
        <taxon>Archaea</taxon>
        <taxon>Thermoproteota</taxon>
        <taxon>Thermoprotei</taxon>
        <taxon>Thermoproteales</taxon>
        <taxon>Thermoproteaceae</taxon>
        <taxon>Pyrobaculum</taxon>
    </lineage>
</organism>
<dbReference type="InterPro" id="IPR016181">
    <property type="entry name" value="Acyl_CoA_acyltransferase"/>
</dbReference>
<dbReference type="SUPFAM" id="SSF55729">
    <property type="entry name" value="Acyl-CoA N-acyltransferases (Nat)"/>
    <property type="match status" value="1"/>
</dbReference>
<dbReference type="EMBL" id="CP003098">
    <property type="protein sequence ID" value="AET31926.1"/>
    <property type="molecule type" value="Genomic_DNA"/>
</dbReference>
<sequence>MLFGLCVIRRCQALDIPRILEIEYVSFKQDDVYSEDLLRFLCAYCNDHSYVYVTSGGVVGYIITCIEGNAAHVISIAVAPGYRRRGVGRALLCTALQLLATGKVAEVFLEVRVSNTPALSLYRAAGFEISEMIKSYYGDGEDGYRLVLRDKKRAREFCLDVKEKLHQV</sequence>
<reference evidence="2 3" key="1">
    <citation type="journal article" date="2012" name="J. Bacteriol.">
        <title>Complete genome sequence of strain 1860, a crenarchaeon of the genus pyrobaculum able to grow with various electron acceptors.</title>
        <authorList>
            <person name="Mardanov A.V."/>
            <person name="Gumerov V.M."/>
            <person name="Slobodkina G.B."/>
            <person name="Beletsky A.V."/>
            <person name="Bonch-Osmolovskaya E.A."/>
            <person name="Ravin N.V."/>
            <person name="Skryabin K.G."/>
        </authorList>
    </citation>
    <scope>NUCLEOTIDE SEQUENCE [LARGE SCALE GENOMIC DNA]</scope>
    <source>
        <strain evidence="2 3">1860</strain>
    </source>
</reference>
<gene>
    <name evidence="2" type="ORF">P186_0473</name>
</gene>
<dbReference type="KEGG" id="pyr:P186_0473"/>
<feature type="domain" description="N-acetyltransferase" evidence="1">
    <location>
        <begin position="6"/>
        <end position="151"/>
    </location>
</feature>
<dbReference type="Pfam" id="PF00583">
    <property type="entry name" value="Acetyltransf_1"/>
    <property type="match status" value="1"/>
</dbReference>
<evidence type="ECO:0000313" key="3">
    <source>
        <dbReference type="Proteomes" id="UP000005867"/>
    </source>
</evidence>
<dbReference type="STRING" id="1104324.P186_0473"/>
<dbReference type="PANTHER" id="PTHR47542">
    <property type="entry name" value="ACYL-COA N-ACYLTRANSFERASES (NAT) SUPERFAMILY PROTEIN"/>
    <property type="match status" value="1"/>
</dbReference>
<dbReference type="PROSITE" id="PS51186">
    <property type="entry name" value="GNAT"/>
    <property type="match status" value="1"/>
</dbReference>
<keyword evidence="3" id="KW-1185">Reference proteome</keyword>
<dbReference type="NCBIfam" id="TIGR01575">
    <property type="entry name" value="rimI"/>
    <property type="match status" value="1"/>
</dbReference>
<evidence type="ECO:0000259" key="1">
    <source>
        <dbReference type="PROSITE" id="PS51186"/>
    </source>
</evidence>
<dbReference type="Gene3D" id="3.40.630.30">
    <property type="match status" value="1"/>
</dbReference>
<dbReference type="eggNOG" id="arCOG00833">
    <property type="taxonomic scope" value="Archaea"/>
</dbReference>
<proteinExistence type="predicted"/>
<dbReference type="Proteomes" id="UP000005867">
    <property type="component" value="Chromosome"/>
</dbReference>
<evidence type="ECO:0000313" key="2">
    <source>
        <dbReference type="EMBL" id="AET31926.1"/>
    </source>
</evidence>